<keyword evidence="4 6" id="KW-0663">Pyridoxal phosphate</keyword>
<dbReference type="InterPro" id="IPR015421">
    <property type="entry name" value="PyrdxlP-dep_Trfase_major"/>
</dbReference>
<dbReference type="InterPro" id="IPR015422">
    <property type="entry name" value="PyrdxlP-dep_Trfase_small"/>
</dbReference>
<dbReference type="Gene3D" id="3.40.640.10">
    <property type="entry name" value="Type I PLP-dependent aspartate aminotransferase-like (Major domain)"/>
    <property type="match status" value="1"/>
</dbReference>
<keyword evidence="3" id="KW-0210">Decarboxylase</keyword>
<dbReference type="InterPro" id="IPR015424">
    <property type="entry name" value="PyrdxlP-dep_Trfase"/>
</dbReference>
<evidence type="ECO:0000256" key="5">
    <source>
        <dbReference type="ARBA" id="ARBA00023239"/>
    </source>
</evidence>
<evidence type="ECO:0000256" key="1">
    <source>
        <dbReference type="ARBA" id="ARBA00001933"/>
    </source>
</evidence>
<dbReference type="InterPro" id="IPR002129">
    <property type="entry name" value="PyrdxlP-dep_de-COase"/>
</dbReference>
<comment type="cofactor">
    <cofactor evidence="1 6 7">
        <name>pyridoxal 5'-phosphate</name>
        <dbReference type="ChEBI" id="CHEBI:597326"/>
    </cofactor>
</comment>
<name>A0AA38H811_9TREE</name>
<dbReference type="InterPro" id="IPR021115">
    <property type="entry name" value="Pyridoxal-P_BS"/>
</dbReference>
<dbReference type="PANTHER" id="PTHR11999">
    <property type="entry name" value="GROUP II PYRIDOXAL-5-PHOSPHATE DECARBOXYLASE"/>
    <property type="match status" value="1"/>
</dbReference>
<reference evidence="8" key="1">
    <citation type="journal article" date="2022" name="G3 (Bethesda)">
        <title>High quality genome of the basidiomycete yeast Dioszegia hungarica PDD-24b-2 isolated from cloud water.</title>
        <authorList>
            <person name="Jarrige D."/>
            <person name="Haridas S."/>
            <person name="Bleykasten-Grosshans C."/>
            <person name="Joly M."/>
            <person name="Nadalig T."/>
            <person name="Sancelme M."/>
            <person name="Vuilleumier S."/>
            <person name="Grigoriev I.V."/>
            <person name="Amato P."/>
            <person name="Bringel F."/>
        </authorList>
    </citation>
    <scope>NUCLEOTIDE SEQUENCE</scope>
    <source>
        <strain evidence="8">PDD-24b-2</strain>
    </source>
</reference>
<dbReference type="GO" id="GO:0016831">
    <property type="term" value="F:carboxy-lyase activity"/>
    <property type="evidence" value="ECO:0007669"/>
    <property type="project" value="UniProtKB-KW"/>
</dbReference>
<dbReference type="Pfam" id="PF00282">
    <property type="entry name" value="Pyridoxal_deC"/>
    <property type="match status" value="1"/>
</dbReference>
<evidence type="ECO:0000313" key="9">
    <source>
        <dbReference type="Proteomes" id="UP001164286"/>
    </source>
</evidence>
<keyword evidence="9" id="KW-1185">Reference proteome</keyword>
<dbReference type="SUPFAM" id="SSF53383">
    <property type="entry name" value="PLP-dependent transferases"/>
    <property type="match status" value="1"/>
</dbReference>
<comment type="caution">
    <text evidence="8">The sequence shown here is derived from an EMBL/GenBank/DDBJ whole genome shotgun (WGS) entry which is preliminary data.</text>
</comment>
<accession>A0AA38H811</accession>
<proteinExistence type="inferred from homology"/>
<evidence type="ECO:0000256" key="2">
    <source>
        <dbReference type="ARBA" id="ARBA00009533"/>
    </source>
</evidence>
<dbReference type="AlphaFoldDB" id="A0AA38H811"/>
<evidence type="ECO:0000256" key="3">
    <source>
        <dbReference type="ARBA" id="ARBA00022793"/>
    </source>
</evidence>
<gene>
    <name evidence="8" type="ORF">MKK02DRAFT_44014</name>
</gene>
<dbReference type="GO" id="GO:0030170">
    <property type="term" value="F:pyridoxal phosphate binding"/>
    <property type="evidence" value="ECO:0007669"/>
    <property type="project" value="InterPro"/>
</dbReference>
<dbReference type="GO" id="GO:0005737">
    <property type="term" value="C:cytoplasm"/>
    <property type="evidence" value="ECO:0007669"/>
    <property type="project" value="TreeGrafter"/>
</dbReference>
<comment type="similarity">
    <text evidence="2 7">Belongs to the group II decarboxylase family.</text>
</comment>
<evidence type="ECO:0000313" key="8">
    <source>
        <dbReference type="EMBL" id="KAI9635328.1"/>
    </source>
</evidence>
<dbReference type="InterPro" id="IPR010977">
    <property type="entry name" value="Aromatic_deC"/>
</dbReference>
<dbReference type="GeneID" id="77731934"/>
<evidence type="ECO:0000256" key="7">
    <source>
        <dbReference type="RuleBase" id="RU000382"/>
    </source>
</evidence>
<keyword evidence="5 7" id="KW-0456">Lyase</keyword>
<dbReference type="PROSITE" id="PS00392">
    <property type="entry name" value="DDC_GAD_HDC_YDC"/>
    <property type="match status" value="1"/>
</dbReference>
<dbReference type="Gene3D" id="1.20.1340.10">
    <property type="entry name" value="dopa decarboxylase, N-terminal domain"/>
    <property type="match status" value="1"/>
</dbReference>
<dbReference type="PRINTS" id="PR00800">
    <property type="entry name" value="YHDCRBOXLASE"/>
</dbReference>
<dbReference type="Proteomes" id="UP001164286">
    <property type="component" value="Unassembled WGS sequence"/>
</dbReference>
<evidence type="ECO:0000256" key="6">
    <source>
        <dbReference type="PIRSR" id="PIRSR602129-50"/>
    </source>
</evidence>
<dbReference type="EMBL" id="JAKWFO010000005">
    <property type="protein sequence ID" value="KAI9635328.1"/>
    <property type="molecule type" value="Genomic_DNA"/>
</dbReference>
<dbReference type="RefSeq" id="XP_052945105.1">
    <property type="nucleotide sequence ID" value="XM_053092729.1"/>
</dbReference>
<dbReference type="GO" id="GO:0019752">
    <property type="term" value="P:carboxylic acid metabolic process"/>
    <property type="evidence" value="ECO:0007669"/>
    <property type="project" value="InterPro"/>
</dbReference>
<sequence>MDIEGFRKAGYAAVDAICDYYTNLSKRTVKAEVQPGYLIEQLPREAPSTGEDFATVAADFQSLILPGITHWQHGKFMAYFPAISTFESMIADLYATSVSNPGFNWVCSPACTELEQVTMDWMAKILGLGKEFHLEQGSGGGVILNSASEAALTAAIAARETALRELTSSEPGSTVSGGTFDVPDDLRAKYSPKLVMYGSTQTHSLGEKAALILGLSFRAVPVAAADGYALRGDALRKAIEEDVKKGLIPFYVIATVGTTSTGAVDRIDEIGQVVSEYKTISLHIDSAWAGVALALEDQRAFLRLDDINRYATSFCTNMHKWGLVAFDCSLFFVRNRKALNLALDATPAFLRSKEADTGTVIDYRNWQLALGRRFRSIKIWFVMRSYGVKGFQDHLRVGIDQCQQLSKLITASSSFEIVTPPSLSLIVFRLGGAALPADTLPAERNLLNTLLNNRLNARYDVFLTQTMLHSADQEDVFCIRIALGGRTTTMQDVEEVWAVVEEEGEAVLKEWRDQKA</sequence>
<feature type="modified residue" description="N6-(pyridoxal phosphate)lysine" evidence="6">
    <location>
        <position position="320"/>
    </location>
</feature>
<protein>
    <submittedName>
        <fullName evidence="8">Aromatic-L-amino-acid decarboxylase</fullName>
    </submittedName>
</protein>
<dbReference type="Gene3D" id="3.90.1150.10">
    <property type="entry name" value="Aspartate Aminotransferase, domain 1"/>
    <property type="match status" value="1"/>
</dbReference>
<dbReference type="GO" id="GO:0006520">
    <property type="term" value="P:amino acid metabolic process"/>
    <property type="evidence" value="ECO:0007669"/>
    <property type="project" value="InterPro"/>
</dbReference>
<evidence type="ECO:0000256" key="4">
    <source>
        <dbReference type="ARBA" id="ARBA00022898"/>
    </source>
</evidence>
<dbReference type="PANTHER" id="PTHR11999:SF70">
    <property type="entry name" value="MIP05841P"/>
    <property type="match status" value="1"/>
</dbReference>
<organism evidence="8 9">
    <name type="scientific">Dioszegia hungarica</name>
    <dbReference type="NCBI Taxonomy" id="4972"/>
    <lineage>
        <taxon>Eukaryota</taxon>
        <taxon>Fungi</taxon>
        <taxon>Dikarya</taxon>
        <taxon>Basidiomycota</taxon>
        <taxon>Agaricomycotina</taxon>
        <taxon>Tremellomycetes</taxon>
        <taxon>Tremellales</taxon>
        <taxon>Bulleribasidiaceae</taxon>
        <taxon>Dioszegia</taxon>
    </lineage>
</organism>